<dbReference type="RefSeq" id="WP_073421080.1">
    <property type="nucleotide sequence ID" value="NZ_FQVX01000003.1"/>
</dbReference>
<dbReference type="STRING" id="1070870.SAMN05444351_3046"/>
<dbReference type="Proteomes" id="UP000184471">
    <property type="component" value="Unassembled WGS sequence"/>
</dbReference>
<reference evidence="1 2" key="1">
    <citation type="submission" date="2016-11" db="EMBL/GenBank/DDBJ databases">
        <authorList>
            <person name="Jaros S."/>
            <person name="Januszkiewicz K."/>
            <person name="Wedrychowicz H."/>
        </authorList>
    </citation>
    <scope>NUCLEOTIDE SEQUENCE [LARGE SCALE GENOMIC DNA]</scope>
    <source>
        <strain evidence="1 2">DSM 45408</strain>
    </source>
</reference>
<accession>A0A1M5M6V4</accession>
<organism evidence="1 2">
    <name type="scientific">Geodermatophilus nigrescens</name>
    <dbReference type="NCBI Taxonomy" id="1070870"/>
    <lineage>
        <taxon>Bacteria</taxon>
        <taxon>Bacillati</taxon>
        <taxon>Actinomycetota</taxon>
        <taxon>Actinomycetes</taxon>
        <taxon>Geodermatophilales</taxon>
        <taxon>Geodermatophilaceae</taxon>
        <taxon>Geodermatophilus</taxon>
    </lineage>
</organism>
<proteinExistence type="predicted"/>
<protein>
    <recommendedName>
        <fullName evidence="3">ATP-grasp domain-containing protein</fullName>
    </recommendedName>
</protein>
<keyword evidence="2" id="KW-1185">Reference proteome</keyword>
<dbReference type="OrthoDB" id="3373978at2"/>
<dbReference type="AlphaFoldDB" id="A0A1M5M6V4"/>
<sequence length="299" mass="30876">MTRMRVAVATCRTAPQLDEDGPLLLAALDAAGADAVPAVWDDPGVDWAAFDGVLVRSTWDYPLRRDAFVSWARACPPTVNPAGVLAWNTDKRYLGDLAGAGVPTVPTVFLEPGETSAGPAGAGDVVVKPAVSGSAADTGRFGSLADPEATALVAALHAQGRTVMVQPYLPGIDTAGETSMVFLAGEFSHAVRREPLLAGAGVRRPVVVADVLGTVRPVDPDAAQLAVARAALGAVPGGRGALSYARVDVIPGDAGPVLLELEVTDCFLFLASAAPHARAQLAEHVLGRLRAGREERLSR</sequence>
<evidence type="ECO:0000313" key="1">
    <source>
        <dbReference type="EMBL" id="SHG72659.1"/>
    </source>
</evidence>
<gene>
    <name evidence="1" type="ORF">SAMN05444351_3046</name>
</gene>
<dbReference type="InterPro" id="IPR053191">
    <property type="entry name" value="DcsG_Biosynth_Enzyme"/>
</dbReference>
<dbReference type="EMBL" id="FQVX01000003">
    <property type="protein sequence ID" value="SHG72659.1"/>
    <property type="molecule type" value="Genomic_DNA"/>
</dbReference>
<name>A0A1M5M6V4_9ACTN</name>
<dbReference type="SUPFAM" id="SSF56059">
    <property type="entry name" value="Glutathione synthetase ATP-binding domain-like"/>
    <property type="match status" value="1"/>
</dbReference>
<dbReference type="PANTHER" id="PTHR39217:SF1">
    <property type="entry name" value="GLUTATHIONE SYNTHETASE"/>
    <property type="match status" value="1"/>
</dbReference>
<dbReference type="PANTHER" id="PTHR39217">
    <property type="match status" value="1"/>
</dbReference>
<evidence type="ECO:0000313" key="2">
    <source>
        <dbReference type="Proteomes" id="UP000184471"/>
    </source>
</evidence>
<evidence type="ECO:0008006" key="3">
    <source>
        <dbReference type="Google" id="ProtNLM"/>
    </source>
</evidence>